<name>A0AAN8QZ58_9TELE</name>
<evidence type="ECO:0000313" key="3">
    <source>
        <dbReference type="Proteomes" id="UP001356427"/>
    </source>
</evidence>
<organism evidence="2 3">
    <name type="scientific">Coregonus suidteri</name>
    <dbReference type="NCBI Taxonomy" id="861788"/>
    <lineage>
        <taxon>Eukaryota</taxon>
        <taxon>Metazoa</taxon>
        <taxon>Chordata</taxon>
        <taxon>Craniata</taxon>
        <taxon>Vertebrata</taxon>
        <taxon>Euteleostomi</taxon>
        <taxon>Actinopterygii</taxon>
        <taxon>Neopterygii</taxon>
        <taxon>Teleostei</taxon>
        <taxon>Protacanthopterygii</taxon>
        <taxon>Salmoniformes</taxon>
        <taxon>Salmonidae</taxon>
        <taxon>Coregoninae</taxon>
        <taxon>Coregonus</taxon>
    </lineage>
</organism>
<comment type="caution">
    <text evidence="2">The sequence shown here is derived from an EMBL/GenBank/DDBJ whole genome shotgun (WGS) entry which is preliminary data.</text>
</comment>
<accession>A0AAN8QZ58</accession>
<dbReference type="Proteomes" id="UP001356427">
    <property type="component" value="Unassembled WGS sequence"/>
</dbReference>
<proteinExistence type="predicted"/>
<reference evidence="2 3" key="1">
    <citation type="submission" date="2021-04" db="EMBL/GenBank/DDBJ databases">
        <authorList>
            <person name="De Guttry C."/>
            <person name="Zahm M."/>
            <person name="Klopp C."/>
            <person name="Cabau C."/>
            <person name="Louis A."/>
            <person name="Berthelot C."/>
            <person name="Parey E."/>
            <person name="Roest Crollius H."/>
            <person name="Montfort J."/>
            <person name="Robinson-Rechavi M."/>
            <person name="Bucao C."/>
            <person name="Bouchez O."/>
            <person name="Gislard M."/>
            <person name="Lluch J."/>
            <person name="Milhes M."/>
            <person name="Lampietro C."/>
            <person name="Lopez Roques C."/>
            <person name="Donnadieu C."/>
            <person name="Braasch I."/>
            <person name="Desvignes T."/>
            <person name="Postlethwait J."/>
            <person name="Bobe J."/>
            <person name="Wedekind C."/>
            <person name="Guiguen Y."/>
        </authorList>
    </citation>
    <scope>NUCLEOTIDE SEQUENCE [LARGE SCALE GENOMIC DNA]</scope>
    <source>
        <strain evidence="2">Cs_M1</strain>
        <tissue evidence="2">Blood</tissue>
    </source>
</reference>
<gene>
    <name evidence="2" type="ORF">J4Q44_G00109670</name>
</gene>
<sequence length="189" mass="21671">MNLPLHVVLSSNRDRQGKQLPDSNKTTSFVEVYSPDRSDMQQRRSPYAFGSATNYQTDNVESKDDSVSRASREEPSSTVEEVETKSYNGQNSEESPREELNEDNFHDQMKRELSYREEMFQQLHIVREAPDARHHFSCKMLTPRHYTGTCSSTTLVPSHSLPWSPISLESKTTTTLKTRPTVTQTQGRI</sequence>
<feature type="region of interest" description="Disordered" evidence="1">
    <location>
        <begin position="1"/>
        <end position="105"/>
    </location>
</feature>
<dbReference type="AlphaFoldDB" id="A0AAN8QZ58"/>
<protein>
    <submittedName>
        <fullName evidence="2">Uncharacterized protein</fullName>
    </submittedName>
</protein>
<evidence type="ECO:0000313" key="2">
    <source>
        <dbReference type="EMBL" id="KAK6317676.1"/>
    </source>
</evidence>
<keyword evidence="3" id="KW-1185">Reference proteome</keyword>
<feature type="compositionally biased region" description="Basic and acidic residues" evidence="1">
    <location>
        <begin position="60"/>
        <end position="75"/>
    </location>
</feature>
<feature type="compositionally biased region" description="Basic and acidic residues" evidence="1">
    <location>
        <begin position="94"/>
        <end position="105"/>
    </location>
</feature>
<dbReference type="EMBL" id="JAGTTL010000009">
    <property type="protein sequence ID" value="KAK6317676.1"/>
    <property type="molecule type" value="Genomic_DNA"/>
</dbReference>
<evidence type="ECO:0000256" key="1">
    <source>
        <dbReference type="SAM" id="MobiDB-lite"/>
    </source>
</evidence>